<feature type="transmembrane region" description="Helical" evidence="1">
    <location>
        <begin position="41"/>
        <end position="61"/>
    </location>
</feature>
<feature type="transmembrane region" description="Helical" evidence="1">
    <location>
        <begin position="511"/>
        <end position="532"/>
    </location>
</feature>
<evidence type="ECO:0000313" key="4">
    <source>
        <dbReference type="Proteomes" id="UP000523139"/>
    </source>
</evidence>
<evidence type="ECO:0000259" key="2">
    <source>
        <dbReference type="Pfam" id="PF06808"/>
    </source>
</evidence>
<feature type="transmembrane region" description="Helical" evidence="1">
    <location>
        <begin position="575"/>
        <end position="594"/>
    </location>
</feature>
<dbReference type="EMBL" id="JABAHY010000004">
    <property type="protein sequence ID" value="NLS09502.1"/>
    <property type="molecule type" value="Genomic_DNA"/>
</dbReference>
<name>A0A7X8YDT0_9MICC</name>
<dbReference type="RefSeq" id="WP_168887008.1">
    <property type="nucleotide sequence ID" value="NZ_JABAHY010000004.1"/>
</dbReference>
<gene>
    <name evidence="3" type="ORF">HGQ17_05665</name>
</gene>
<dbReference type="AlphaFoldDB" id="A0A7X8YDT0"/>
<evidence type="ECO:0000313" key="3">
    <source>
        <dbReference type="EMBL" id="NLS09502.1"/>
    </source>
</evidence>
<dbReference type="Proteomes" id="UP000523139">
    <property type="component" value="Unassembled WGS sequence"/>
</dbReference>
<feature type="transmembrane region" description="Helical" evidence="1">
    <location>
        <begin position="95"/>
        <end position="115"/>
    </location>
</feature>
<feature type="transmembrane region" description="Helical" evidence="1">
    <location>
        <begin position="67"/>
        <end position="83"/>
    </location>
</feature>
<feature type="domain" description="TRAP C4-dicarboxylate transport system permease DctM subunit" evidence="2">
    <location>
        <begin position="138"/>
        <end position="570"/>
    </location>
</feature>
<feature type="transmembrane region" description="Helical" evidence="1">
    <location>
        <begin position="316"/>
        <end position="340"/>
    </location>
</feature>
<proteinExistence type="predicted"/>
<feature type="transmembrane region" description="Helical" evidence="1">
    <location>
        <begin position="424"/>
        <end position="457"/>
    </location>
</feature>
<feature type="transmembrane region" description="Helical" evidence="1">
    <location>
        <begin position="374"/>
        <end position="404"/>
    </location>
</feature>
<dbReference type="InterPro" id="IPR011853">
    <property type="entry name" value="TRAP_DctM-Dct_fused"/>
</dbReference>
<protein>
    <submittedName>
        <fullName evidence="3">TRAP transporter fused permease subunit</fullName>
    </submittedName>
</protein>
<comment type="caution">
    <text evidence="3">The sequence shown here is derived from an EMBL/GenBank/DDBJ whole genome shotgun (WGS) entry which is preliminary data.</text>
</comment>
<dbReference type="Pfam" id="PF06808">
    <property type="entry name" value="DctM"/>
    <property type="match status" value="1"/>
</dbReference>
<evidence type="ECO:0000256" key="1">
    <source>
        <dbReference type="SAM" id="Phobius"/>
    </source>
</evidence>
<accession>A0A7X8YDT0</accession>
<feature type="transmembrane region" description="Helical" evidence="1">
    <location>
        <begin position="127"/>
        <end position="147"/>
    </location>
</feature>
<dbReference type="PANTHER" id="PTHR43849">
    <property type="entry name" value="BLL3936 PROTEIN"/>
    <property type="match status" value="1"/>
</dbReference>
<organism evidence="3 4">
    <name type="scientific">Nesterenkonia sedimenti</name>
    <dbReference type="NCBI Taxonomy" id="1463632"/>
    <lineage>
        <taxon>Bacteria</taxon>
        <taxon>Bacillati</taxon>
        <taxon>Actinomycetota</taxon>
        <taxon>Actinomycetes</taxon>
        <taxon>Micrococcales</taxon>
        <taxon>Micrococcaceae</taxon>
        <taxon>Nesterenkonia</taxon>
    </lineage>
</organism>
<sequence length="656" mass="68550">MAKTAQLPDPAKDLGDVTAGTSAQEALGTDAKRHFGRISGLIVATIAIIWSVFQLAANITGMGAMNLRGWHIVFLVLLTFLIFRPFKAGWTRSKYVTIFDVVLAVVATVPFLYFLREYEQIALRGGFLDPTDYVMGILGVVVALEAARRVVRNLAILAAIFLLYAFLGSYISGVFGHAGYSMDRLTQQLFWGSQGIFGIAIGVSATFVFVFIVFGVFLKYSGFSDFISDISLAITGHSPGGPAKVAVIASAMTGTINGSALANVATTGSITIPLMKRNGYSPRMAAAVEAVASTGGQFAPPVMGAVGFVMAEYLGLPYVVVMLAAVLPALLYYLAVLLVVHFEAKRQGLTGISRENLPRAFEVIKQKGHLSLPLIILVVLLLMGYTPLFAGVVGIVCAVAASWIRPSGGMGPKAILKSLEEGARSAIGVGVACMVIGVIIGVVSLTGLGLNLGFFIADFTGDSLFIAAALVMVMSIILGMGVPGVAAYVIVAAVGAPILTDAGVEPLAAHMFILFFASLSNITPPVALASYIAAGIAQEDETKVSLTAVKVGLIGFILPFTFIYNPQLLLDADDLAASLVPAVSAIATVILMTAGLQGWLLGSLNLLLRLGVFTAGALLLIPGQLTSLIGLGLAAVAVIIQLTITTRSTKSASKER</sequence>
<reference evidence="3 4" key="1">
    <citation type="submission" date="2020-04" db="EMBL/GenBank/DDBJ databases">
        <title>Nesterenkonia sp. nov., isolated from marine sediment.</title>
        <authorList>
            <person name="Zhang G."/>
        </authorList>
    </citation>
    <scope>NUCLEOTIDE SEQUENCE [LARGE SCALE GENOMIC DNA]</scope>
    <source>
        <strain evidence="3 4">MY13</strain>
    </source>
</reference>
<feature type="transmembrane region" description="Helical" evidence="1">
    <location>
        <begin position="544"/>
        <end position="563"/>
    </location>
</feature>
<dbReference type="PANTHER" id="PTHR43849:SF2">
    <property type="entry name" value="BLL3936 PROTEIN"/>
    <property type="match status" value="1"/>
</dbReference>
<keyword evidence="4" id="KW-1185">Reference proteome</keyword>
<feature type="transmembrane region" description="Helical" evidence="1">
    <location>
        <begin position="464"/>
        <end position="491"/>
    </location>
</feature>
<feature type="transmembrane region" description="Helical" evidence="1">
    <location>
        <begin position="195"/>
        <end position="218"/>
    </location>
</feature>
<keyword evidence="1" id="KW-0472">Membrane</keyword>
<dbReference type="NCBIfam" id="TIGR02123">
    <property type="entry name" value="TRAP_fused"/>
    <property type="match status" value="1"/>
</dbReference>
<dbReference type="InterPro" id="IPR010656">
    <property type="entry name" value="DctM"/>
</dbReference>
<keyword evidence="1" id="KW-1133">Transmembrane helix</keyword>
<feature type="transmembrane region" description="Helical" evidence="1">
    <location>
        <begin position="154"/>
        <end position="175"/>
    </location>
</feature>
<keyword evidence="1" id="KW-0812">Transmembrane</keyword>